<name>A0A8J6TKL9_9BACT</name>
<dbReference type="Pfam" id="PF04519">
    <property type="entry name" value="Bactofilin"/>
    <property type="match status" value="1"/>
</dbReference>
<dbReference type="AlphaFoldDB" id="A0A8J6TKL9"/>
<evidence type="ECO:0000256" key="1">
    <source>
        <dbReference type="ARBA" id="ARBA00044755"/>
    </source>
</evidence>
<accession>A0A8J6TKL9</accession>
<evidence type="ECO:0000313" key="2">
    <source>
        <dbReference type="EMBL" id="MBC8432259.1"/>
    </source>
</evidence>
<dbReference type="Proteomes" id="UP000605201">
    <property type="component" value="Unassembled WGS sequence"/>
</dbReference>
<organism evidence="2 3">
    <name type="scientific">Candidatus Desulfatibia vada</name>
    <dbReference type="NCBI Taxonomy" id="2841696"/>
    <lineage>
        <taxon>Bacteria</taxon>
        <taxon>Pseudomonadati</taxon>
        <taxon>Thermodesulfobacteriota</taxon>
        <taxon>Desulfobacteria</taxon>
        <taxon>Desulfobacterales</taxon>
        <taxon>Desulfobacterales incertae sedis</taxon>
        <taxon>Candidatus Desulfatibia</taxon>
    </lineage>
</organism>
<comment type="caution">
    <text evidence="2">The sequence shown here is derived from an EMBL/GenBank/DDBJ whole genome shotgun (WGS) entry which is preliminary data.</text>
</comment>
<evidence type="ECO:0000313" key="3">
    <source>
        <dbReference type="Proteomes" id="UP000605201"/>
    </source>
</evidence>
<sequence>MLKKRKKNKTEKEIGSFLGKNIKFEGDLKFSGAIRIEGHVKGNISGEGTLIIDIDGKVESDIIVSNVINYGKIHGNIIAEKKIDLRASGIVFGNIKAPVIEIEEGATFQGNCQTHQIKQVDRKKTPVTDHIKPGAEITEK</sequence>
<protein>
    <submittedName>
        <fullName evidence="2">Polymer-forming cytoskeletal protein</fullName>
    </submittedName>
</protein>
<reference evidence="2 3" key="1">
    <citation type="submission" date="2020-08" db="EMBL/GenBank/DDBJ databases">
        <title>Bridging the membrane lipid divide: bacteria of the FCB group superphylum have the potential to synthesize archaeal ether lipids.</title>
        <authorList>
            <person name="Villanueva L."/>
            <person name="Von Meijenfeldt F.A.B."/>
            <person name="Westbye A.B."/>
            <person name="Yadav S."/>
            <person name="Hopmans E.C."/>
            <person name="Dutilh B.E."/>
            <person name="Sinninghe Damste J.S."/>
        </authorList>
    </citation>
    <scope>NUCLEOTIDE SEQUENCE [LARGE SCALE GENOMIC DNA]</scope>
    <source>
        <strain evidence="2">NIOZ-UU17</strain>
    </source>
</reference>
<gene>
    <name evidence="2" type="ORF">H8D96_10090</name>
</gene>
<comment type="similarity">
    <text evidence="1">Belongs to the bactofilin family.</text>
</comment>
<proteinExistence type="inferred from homology"/>
<dbReference type="PANTHER" id="PTHR35024">
    <property type="entry name" value="HYPOTHETICAL CYTOSOLIC PROTEIN"/>
    <property type="match status" value="1"/>
</dbReference>
<dbReference type="PANTHER" id="PTHR35024:SF4">
    <property type="entry name" value="POLYMER-FORMING CYTOSKELETAL PROTEIN"/>
    <property type="match status" value="1"/>
</dbReference>
<dbReference type="EMBL" id="JACNIG010000213">
    <property type="protein sequence ID" value="MBC8432259.1"/>
    <property type="molecule type" value="Genomic_DNA"/>
</dbReference>
<dbReference type="InterPro" id="IPR007607">
    <property type="entry name" value="BacA/B"/>
</dbReference>